<protein>
    <recommendedName>
        <fullName evidence="3">Thioredoxin domain-containing protein</fullName>
    </recommendedName>
</protein>
<dbReference type="InterPro" id="IPR036249">
    <property type="entry name" value="Thioredoxin-like_sf"/>
</dbReference>
<sequence length="223" mass="24933">MTDQHKLVGELLRSNILSEEDNSNRISLHSEFVNRRNKLLSEKISKSDTESIAEDIELSLDLPVSELNADVVGAIATLDDVTNNLSSHEILTSVLIVQQIEYNGPTTNVPLGFIPLNWKYLPIFQKVYPANVLYCWRNDCSPCERVKSDFEELRESNLIPDGVGLGALYGPSCSRELQEKFDVTAAPTTLFCIGNNVDSRIIGSYGKKALQAEMTTIHERVFE</sequence>
<evidence type="ECO:0000313" key="2">
    <source>
        <dbReference type="Proteomes" id="UP000308037"/>
    </source>
</evidence>
<keyword evidence="2" id="KW-1185">Reference proteome</keyword>
<dbReference type="OrthoDB" id="304286at2157"/>
<reference evidence="1 2" key="1">
    <citation type="submission" date="2019-04" db="EMBL/GenBank/DDBJ databases">
        <title>Natronomonas sp. F20-122 a newhaloarchaeon isolated from a saline saltern of Isla Bacuta, Huelva, Spain.</title>
        <authorList>
            <person name="Duran-Viseras A."/>
            <person name="Sanchez-Porro C."/>
            <person name="Ventosa A."/>
        </authorList>
    </citation>
    <scope>NUCLEOTIDE SEQUENCE [LARGE SCALE GENOMIC DNA]</scope>
    <source>
        <strain evidence="1 2">F20-122</strain>
    </source>
</reference>
<dbReference type="Gene3D" id="3.40.30.10">
    <property type="entry name" value="Glutaredoxin"/>
    <property type="match status" value="1"/>
</dbReference>
<dbReference type="AlphaFoldDB" id="A0A4U5J7W3"/>
<dbReference type="SUPFAM" id="SSF52833">
    <property type="entry name" value="Thioredoxin-like"/>
    <property type="match status" value="1"/>
</dbReference>
<evidence type="ECO:0008006" key="3">
    <source>
        <dbReference type="Google" id="ProtNLM"/>
    </source>
</evidence>
<dbReference type="EMBL" id="QKNX01000005">
    <property type="protein sequence ID" value="TKR25170.1"/>
    <property type="molecule type" value="Genomic_DNA"/>
</dbReference>
<organism evidence="1 2">
    <name type="scientific">Natronomonas salsuginis</name>
    <dbReference type="NCBI Taxonomy" id="2217661"/>
    <lineage>
        <taxon>Archaea</taxon>
        <taxon>Methanobacteriati</taxon>
        <taxon>Methanobacteriota</taxon>
        <taxon>Stenosarchaea group</taxon>
        <taxon>Halobacteria</taxon>
        <taxon>Halobacteriales</taxon>
        <taxon>Natronomonadaceae</taxon>
        <taxon>Natronomonas</taxon>
    </lineage>
</organism>
<dbReference type="Proteomes" id="UP000308037">
    <property type="component" value="Unassembled WGS sequence"/>
</dbReference>
<gene>
    <name evidence="1" type="ORF">DM868_12615</name>
</gene>
<evidence type="ECO:0000313" key="1">
    <source>
        <dbReference type="EMBL" id="TKR25170.1"/>
    </source>
</evidence>
<dbReference type="RefSeq" id="WP_137277184.1">
    <property type="nucleotide sequence ID" value="NZ_QKNX01000005.1"/>
</dbReference>
<accession>A0A4U5J7W3</accession>
<comment type="caution">
    <text evidence="1">The sequence shown here is derived from an EMBL/GenBank/DDBJ whole genome shotgun (WGS) entry which is preliminary data.</text>
</comment>
<proteinExistence type="predicted"/>
<name>A0A4U5J7W3_9EURY</name>